<dbReference type="SUPFAM" id="SSF48179">
    <property type="entry name" value="6-phosphogluconate dehydrogenase C-terminal domain-like"/>
    <property type="match status" value="1"/>
</dbReference>
<dbReference type="EMBL" id="VCKW01000025">
    <property type="protein sequence ID" value="TMR05007.1"/>
    <property type="molecule type" value="Genomic_DNA"/>
</dbReference>
<dbReference type="Gene3D" id="3.40.50.720">
    <property type="entry name" value="NAD(P)-binding Rossmann-like Domain"/>
    <property type="match status" value="1"/>
</dbReference>
<dbReference type="InterPro" id="IPR051402">
    <property type="entry name" value="KPR-Related"/>
</dbReference>
<feature type="domain" description="Ketopantoate reductase N-terminal" evidence="5">
    <location>
        <begin position="3"/>
        <end position="149"/>
    </location>
</feature>
<organism evidence="7 8">
    <name type="scientific">Actinomadura soli</name>
    <dbReference type="NCBI Taxonomy" id="2508997"/>
    <lineage>
        <taxon>Bacteria</taxon>
        <taxon>Bacillati</taxon>
        <taxon>Actinomycetota</taxon>
        <taxon>Actinomycetes</taxon>
        <taxon>Streptosporangiales</taxon>
        <taxon>Thermomonosporaceae</taxon>
        <taxon>Actinomadura</taxon>
    </lineage>
</organism>
<dbReference type="AlphaFoldDB" id="A0A5C4JGZ4"/>
<comment type="function">
    <text evidence="4">Catalyzes the NADPH-dependent reduction of ketopantoate into pantoic acid.</text>
</comment>
<dbReference type="SUPFAM" id="SSF51735">
    <property type="entry name" value="NAD(P)-binding Rossmann-fold domains"/>
    <property type="match status" value="1"/>
</dbReference>
<comment type="pathway">
    <text evidence="4">Cofactor biosynthesis; (R)-pantothenate biosynthesis; (R)-pantoate from 3-methyl-2-oxobutanoate: step 2/2.</text>
</comment>
<dbReference type="PANTHER" id="PTHR21708">
    <property type="entry name" value="PROBABLE 2-DEHYDROPANTOATE 2-REDUCTASE"/>
    <property type="match status" value="1"/>
</dbReference>
<dbReference type="GO" id="GO:0008677">
    <property type="term" value="F:2-dehydropantoate 2-reductase activity"/>
    <property type="evidence" value="ECO:0007669"/>
    <property type="project" value="UniProtKB-EC"/>
</dbReference>
<evidence type="ECO:0000256" key="2">
    <source>
        <dbReference type="ARBA" id="ARBA00022857"/>
    </source>
</evidence>
<dbReference type="GO" id="GO:0005737">
    <property type="term" value="C:cytoplasm"/>
    <property type="evidence" value="ECO:0007669"/>
    <property type="project" value="TreeGrafter"/>
</dbReference>
<evidence type="ECO:0000313" key="8">
    <source>
        <dbReference type="Proteomes" id="UP000309174"/>
    </source>
</evidence>
<dbReference type="OrthoDB" id="5175573at2"/>
<dbReference type="RefSeq" id="WP_138644292.1">
    <property type="nucleotide sequence ID" value="NZ_VCKW01000025.1"/>
</dbReference>
<dbReference type="NCBIfam" id="TIGR00745">
    <property type="entry name" value="apbA_panE"/>
    <property type="match status" value="1"/>
</dbReference>
<dbReference type="Pfam" id="PF02558">
    <property type="entry name" value="ApbA"/>
    <property type="match status" value="1"/>
</dbReference>
<evidence type="ECO:0000256" key="1">
    <source>
        <dbReference type="ARBA" id="ARBA00007870"/>
    </source>
</evidence>
<evidence type="ECO:0000256" key="4">
    <source>
        <dbReference type="RuleBase" id="RU362068"/>
    </source>
</evidence>
<gene>
    <name evidence="7" type="ORF">ETD83_07315</name>
</gene>
<comment type="catalytic activity">
    <reaction evidence="4">
        <text>(R)-pantoate + NADP(+) = 2-dehydropantoate + NADPH + H(+)</text>
        <dbReference type="Rhea" id="RHEA:16233"/>
        <dbReference type="ChEBI" id="CHEBI:11561"/>
        <dbReference type="ChEBI" id="CHEBI:15378"/>
        <dbReference type="ChEBI" id="CHEBI:15980"/>
        <dbReference type="ChEBI" id="CHEBI:57783"/>
        <dbReference type="ChEBI" id="CHEBI:58349"/>
        <dbReference type="EC" id="1.1.1.169"/>
    </reaction>
</comment>
<dbReference type="PANTHER" id="PTHR21708:SF26">
    <property type="entry name" value="2-DEHYDROPANTOATE 2-REDUCTASE"/>
    <property type="match status" value="1"/>
</dbReference>
<evidence type="ECO:0000259" key="5">
    <source>
        <dbReference type="Pfam" id="PF02558"/>
    </source>
</evidence>
<dbReference type="Gene3D" id="1.10.1040.10">
    <property type="entry name" value="N-(1-d-carboxylethyl)-l-norvaline Dehydrogenase, domain 2"/>
    <property type="match status" value="1"/>
</dbReference>
<reference evidence="7 8" key="1">
    <citation type="submission" date="2019-05" db="EMBL/GenBank/DDBJ databases">
        <title>Draft genome sequence of Actinomadura sp. 14C53.</title>
        <authorList>
            <person name="Saricaoglu S."/>
            <person name="Isik K."/>
        </authorList>
    </citation>
    <scope>NUCLEOTIDE SEQUENCE [LARGE SCALE GENOMIC DNA]</scope>
    <source>
        <strain evidence="7 8">14C53</strain>
    </source>
</reference>
<feature type="domain" description="Ketopantoate reductase C-terminal" evidence="6">
    <location>
        <begin position="175"/>
        <end position="317"/>
    </location>
</feature>
<dbReference type="InterPro" id="IPR003710">
    <property type="entry name" value="ApbA"/>
</dbReference>
<dbReference type="UniPathway" id="UPA00028">
    <property type="reaction ID" value="UER00004"/>
</dbReference>
<evidence type="ECO:0000256" key="3">
    <source>
        <dbReference type="ARBA" id="ARBA00023002"/>
    </source>
</evidence>
<dbReference type="InterPro" id="IPR013328">
    <property type="entry name" value="6PGD_dom2"/>
</dbReference>
<comment type="similarity">
    <text evidence="1 4">Belongs to the ketopantoate reductase family.</text>
</comment>
<evidence type="ECO:0000259" key="6">
    <source>
        <dbReference type="Pfam" id="PF08546"/>
    </source>
</evidence>
<evidence type="ECO:0000313" key="7">
    <source>
        <dbReference type="EMBL" id="TMR05007.1"/>
    </source>
</evidence>
<keyword evidence="4" id="KW-0566">Pantothenate biosynthesis</keyword>
<name>A0A5C4JGZ4_9ACTN</name>
<proteinExistence type="inferred from homology"/>
<dbReference type="Proteomes" id="UP000309174">
    <property type="component" value="Unassembled WGS sequence"/>
</dbReference>
<dbReference type="InterPro" id="IPR013332">
    <property type="entry name" value="KPR_N"/>
</dbReference>
<sequence length="347" mass="36365">MKIHIIGAGAIGGIVAAHLVPAGHDVTVVDANEEHVEAIKANGLTLTGHVERTVAVRALHISELDEPLSTVLLAVKARHTGAALEPIAPLLTGDGYVVSMQNGLEEAKIGALVGEERVVGSLLTFGGYYASPGVIHYMGPGTLLVGEMDGRPSARTQELADTFTRDFHQAEATGNIAGALWSKAAVGAAYIATALVDEDVPVIFGWPEYRPMFEALVAEVAGVAAAVGVRCVALDGFDPAVFTAVSRDAARADAAWKAQQDYWRAHGLGRTGVWRDLAVHHRQTEVDQIVGPVVALAREQGRDVPLLTGLLDLVHGAEQGTVERGTACLDHLASLTKSPTNPKGTTA</sequence>
<comment type="caution">
    <text evidence="7">The sequence shown here is derived from an EMBL/GenBank/DDBJ whole genome shotgun (WGS) entry which is preliminary data.</text>
</comment>
<keyword evidence="8" id="KW-1185">Reference proteome</keyword>
<dbReference type="InterPro" id="IPR013752">
    <property type="entry name" value="KPA_reductase"/>
</dbReference>
<accession>A0A5C4JGZ4</accession>
<keyword evidence="2 4" id="KW-0521">NADP</keyword>
<dbReference type="GO" id="GO:0015940">
    <property type="term" value="P:pantothenate biosynthetic process"/>
    <property type="evidence" value="ECO:0007669"/>
    <property type="project" value="UniProtKB-UniPathway"/>
</dbReference>
<protein>
    <recommendedName>
        <fullName evidence="4">2-dehydropantoate 2-reductase</fullName>
        <ecNumber evidence="4">1.1.1.169</ecNumber>
    </recommendedName>
    <alternativeName>
        <fullName evidence="4">Ketopantoate reductase</fullName>
    </alternativeName>
</protein>
<dbReference type="Pfam" id="PF08546">
    <property type="entry name" value="ApbA_C"/>
    <property type="match status" value="1"/>
</dbReference>
<dbReference type="InterPro" id="IPR036291">
    <property type="entry name" value="NAD(P)-bd_dom_sf"/>
</dbReference>
<keyword evidence="3 4" id="KW-0560">Oxidoreductase</keyword>
<dbReference type="InterPro" id="IPR008927">
    <property type="entry name" value="6-PGluconate_DH-like_C_sf"/>
</dbReference>
<dbReference type="EC" id="1.1.1.169" evidence="4"/>